<evidence type="ECO:0000256" key="2">
    <source>
        <dbReference type="SAM" id="SignalP"/>
    </source>
</evidence>
<dbReference type="Gene3D" id="2.60.40.10">
    <property type="entry name" value="Immunoglobulins"/>
    <property type="match status" value="4"/>
</dbReference>
<evidence type="ECO:0000259" key="3">
    <source>
        <dbReference type="Pfam" id="PF01345"/>
    </source>
</evidence>
<keyword evidence="2" id="KW-0732">Signal</keyword>
<feature type="region of interest" description="Disordered" evidence="1">
    <location>
        <begin position="68"/>
        <end position="129"/>
    </location>
</feature>
<dbReference type="InterPro" id="IPR013783">
    <property type="entry name" value="Ig-like_fold"/>
</dbReference>
<evidence type="ECO:0000313" key="4">
    <source>
        <dbReference type="EMBL" id="HGT39431.1"/>
    </source>
</evidence>
<evidence type="ECO:0000256" key="1">
    <source>
        <dbReference type="SAM" id="MobiDB-lite"/>
    </source>
</evidence>
<dbReference type="PANTHER" id="PTHR34819:SF3">
    <property type="entry name" value="CELL SURFACE PROTEIN"/>
    <property type="match status" value="1"/>
</dbReference>
<dbReference type="EMBL" id="DSVQ01000012">
    <property type="protein sequence ID" value="HGT39431.1"/>
    <property type="molecule type" value="Genomic_DNA"/>
</dbReference>
<feature type="compositionally biased region" description="Low complexity" evidence="1">
    <location>
        <begin position="74"/>
        <end position="109"/>
    </location>
</feature>
<accession>A0A7C4LQL1</accession>
<dbReference type="PANTHER" id="PTHR34819">
    <property type="entry name" value="LARGE CYSTEINE-RICH PERIPLASMIC PROTEIN OMCB"/>
    <property type="match status" value="1"/>
</dbReference>
<comment type="caution">
    <text evidence="4">The sequence shown here is derived from an EMBL/GenBank/DDBJ whole genome shotgun (WGS) entry which is preliminary data.</text>
</comment>
<dbReference type="InterPro" id="IPR051172">
    <property type="entry name" value="Chlamydia_OmcB"/>
</dbReference>
<dbReference type="NCBIfam" id="TIGR01451">
    <property type="entry name" value="B_ant_repeat"/>
    <property type="match status" value="1"/>
</dbReference>
<gene>
    <name evidence="4" type="ORF">ENS64_09255</name>
</gene>
<dbReference type="InterPro" id="IPR047589">
    <property type="entry name" value="DUF11_rpt"/>
</dbReference>
<feature type="domain" description="DUF11" evidence="3">
    <location>
        <begin position="520"/>
        <end position="612"/>
    </location>
</feature>
<dbReference type="AlphaFoldDB" id="A0A7C4LQL1"/>
<dbReference type="InterPro" id="IPR001434">
    <property type="entry name" value="OmcB-like_DUF11"/>
</dbReference>
<feature type="signal peptide" evidence="2">
    <location>
        <begin position="1"/>
        <end position="23"/>
    </location>
</feature>
<proteinExistence type="predicted"/>
<feature type="chain" id="PRO_5027788616" evidence="2">
    <location>
        <begin position="24"/>
        <end position="629"/>
    </location>
</feature>
<organism evidence="4">
    <name type="scientific">Schlesneria paludicola</name>
    <dbReference type="NCBI Taxonomy" id="360056"/>
    <lineage>
        <taxon>Bacteria</taxon>
        <taxon>Pseudomonadati</taxon>
        <taxon>Planctomycetota</taxon>
        <taxon>Planctomycetia</taxon>
        <taxon>Planctomycetales</taxon>
        <taxon>Planctomycetaceae</taxon>
        <taxon>Schlesneria</taxon>
    </lineage>
</organism>
<dbReference type="Pfam" id="PF01345">
    <property type="entry name" value="DUF11"/>
    <property type="match status" value="3"/>
</dbReference>
<feature type="domain" description="DUF11" evidence="3">
    <location>
        <begin position="407"/>
        <end position="492"/>
    </location>
</feature>
<feature type="region of interest" description="Disordered" evidence="1">
    <location>
        <begin position="22"/>
        <end position="51"/>
    </location>
</feature>
<sequence>MRRGTWILAVSGAVALNACGAYSADPKSPPTGGEAPPVPTRYTRQLKPATAPPRNYYEELFGETAAKSADAKPAEAPAAKPAEATVQKTATIGRGTANRAATAPAARNPVVENSPVTTPVAAEGNPSSGAPVVQAAFEKHPEENERLYIQPVAAAVSDAKPTKASSTIAPGESATQLPMLSIEWVRRGEINVGQECQIDLVVKNFGSLPAAQVAVDATFPASVRLTSAEPKPTSTADKASWNFDSLAPGAERRMAIKFIPSRRGELGLNAAVRFTGQAAAVFKVEEPQLKLAIKGPSEVLLGDPATQLITITNSGTGVAHHVKLEARLSEGLEHRDGQRVEITVGSLGAGESQQVRLGLAASKGGPQTIQFLATSSCEATCTASTKITVLAPSLQATLQGPGLRYKGRNARYALTVHNDGTVPNNNVRVSQAVPEGFQFVSAERGGKFDPSQKSIHWFIGRLEAGQSVQLDCELTAAALGDFKHAATVYSENGVTARAELTTRVEGVASIETEIVDLDDPVELGSETAWEIRVKNTGSKPAGNVAIQCELPAGVALLSAKGATTATTQGKGVQFKALPQLPPGQQAVYRVHVRGTVEGTHRLRARVTSDALDQPVTLEEPTRFYADAKN</sequence>
<feature type="domain" description="DUF11" evidence="3">
    <location>
        <begin position="187"/>
        <end position="260"/>
    </location>
</feature>
<protein>
    <submittedName>
        <fullName evidence="4">DUF11 domain-containing protein</fullName>
    </submittedName>
</protein>
<name>A0A7C4LQL1_9PLAN</name>
<reference evidence="4" key="1">
    <citation type="journal article" date="2020" name="mSystems">
        <title>Genome- and Community-Level Interaction Insights into Carbon Utilization and Element Cycling Functions of Hydrothermarchaeota in Hydrothermal Sediment.</title>
        <authorList>
            <person name="Zhou Z."/>
            <person name="Liu Y."/>
            <person name="Xu W."/>
            <person name="Pan J."/>
            <person name="Luo Z.H."/>
            <person name="Li M."/>
        </authorList>
    </citation>
    <scope>NUCLEOTIDE SEQUENCE [LARGE SCALE GENOMIC DNA]</scope>
    <source>
        <strain evidence="4">SpSt-508</strain>
    </source>
</reference>